<keyword evidence="1" id="KW-0175">Coiled coil</keyword>
<dbReference type="Pfam" id="PF18758">
    <property type="entry name" value="KDZ"/>
    <property type="match status" value="1"/>
</dbReference>
<evidence type="ECO:0000313" key="4">
    <source>
        <dbReference type="Proteomes" id="UP000325313"/>
    </source>
</evidence>
<protein>
    <submittedName>
        <fullName evidence="3">Uncharacterized protein</fullName>
    </submittedName>
</protein>
<accession>A0A5B0SJY4</accession>
<feature type="region of interest" description="Disordered" evidence="2">
    <location>
        <begin position="1"/>
        <end position="79"/>
    </location>
</feature>
<dbReference type="Proteomes" id="UP000325313">
    <property type="component" value="Unassembled WGS sequence"/>
</dbReference>
<evidence type="ECO:0000256" key="1">
    <source>
        <dbReference type="SAM" id="Coils"/>
    </source>
</evidence>
<dbReference type="EMBL" id="VDEP01000006">
    <property type="protein sequence ID" value="KAA1137679.1"/>
    <property type="molecule type" value="Genomic_DNA"/>
</dbReference>
<reference evidence="3 4" key="1">
    <citation type="submission" date="2019-05" db="EMBL/GenBank/DDBJ databases">
        <title>Emergence of the Ug99 lineage of the wheat stem rust pathogen through somatic hybridization.</title>
        <authorList>
            <person name="Li F."/>
            <person name="Upadhyaya N.M."/>
            <person name="Sperschneider J."/>
            <person name="Matny O."/>
            <person name="Nguyen-Phuc H."/>
            <person name="Mago R."/>
            <person name="Raley C."/>
            <person name="Miller M.E."/>
            <person name="Silverstein K.A.T."/>
            <person name="Henningsen E."/>
            <person name="Hirsch C.D."/>
            <person name="Visser B."/>
            <person name="Pretorius Z.A."/>
            <person name="Steffenson B.J."/>
            <person name="Schwessinger B."/>
            <person name="Dodds P.N."/>
            <person name="Figueroa M."/>
        </authorList>
    </citation>
    <scope>NUCLEOTIDE SEQUENCE [LARGE SCALE GENOMIC DNA]</scope>
    <source>
        <strain evidence="3 4">Ug99</strain>
    </source>
</reference>
<feature type="compositionally biased region" description="Polar residues" evidence="2">
    <location>
        <begin position="26"/>
        <end position="37"/>
    </location>
</feature>
<organism evidence="3 4">
    <name type="scientific">Puccinia graminis f. sp. tritici</name>
    <dbReference type="NCBI Taxonomy" id="56615"/>
    <lineage>
        <taxon>Eukaryota</taxon>
        <taxon>Fungi</taxon>
        <taxon>Dikarya</taxon>
        <taxon>Basidiomycota</taxon>
        <taxon>Pucciniomycotina</taxon>
        <taxon>Pucciniomycetes</taxon>
        <taxon>Pucciniales</taxon>
        <taxon>Pucciniaceae</taxon>
        <taxon>Puccinia</taxon>
    </lineage>
</organism>
<name>A0A5B0SJY4_PUCGR</name>
<proteinExistence type="predicted"/>
<feature type="coiled-coil region" evidence="1">
    <location>
        <begin position="552"/>
        <end position="612"/>
    </location>
</feature>
<gene>
    <name evidence="3" type="ORF">PGTUg99_024514</name>
</gene>
<evidence type="ECO:0000256" key="2">
    <source>
        <dbReference type="SAM" id="MobiDB-lite"/>
    </source>
</evidence>
<comment type="caution">
    <text evidence="3">The sequence shown here is derived from an EMBL/GenBank/DDBJ whole genome shotgun (WGS) entry which is preliminary data.</text>
</comment>
<dbReference type="PANTHER" id="PTHR33096">
    <property type="entry name" value="CXC2 DOMAIN-CONTAINING PROTEIN"/>
    <property type="match status" value="1"/>
</dbReference>
<dbReference type="InterPro" id="IPR040521">
    <property type="entry name" value="KDZ"/>
</dbReference>
<evidence type="ECO:0000313" key="3">
    <source>
        <dbReference type="EMBL" id="KAA1137679.1"/>
    </source>
</evidence>
<sequence>MRGFEGNGGKRPKRVKKPKTPKGQAFSDQNHRSSQQFRNHHHHNPPSDSGHPTHRFPTEDHDESIGNQNPGSMDAEPDELPEAADDLQVQQMMDFLESRQYRERRALEERNWEEVYNQMFVWFYQCAAKTSTWGDQAKWDQDWKQRCNCGPTRTRLVVLVDIFTIDEFLDAANPLILVPHSGGTSNPNFSVRDWRRSLSSAVDAFREMIRREKLVADEILQKTSMESLAEMCPKCYGPPVQGKRDDEPDYIVCMDGNFQHRRHLAASHENPEAHKTPHLFINPRTVQQMAQSMESPMGPNQMDDETDRCTEQHTAANDLRNQSTWRQCDDTGIFGMACRHDQILAMINVVQSGEKAYFPMTMVKYMIDNTQEEGQEKKKLGFLYDIGCHIEKGINRRQQFPDERQANMLKFGTSVFHAHVHQWACQLQYNPRLNEGWGMSDGEGLERIWSFLSPLISQLRYSTKNHRLSALDLRSQHHNEHGKISAIRLLYERGQHIQKINQEARDTLQQVEQRSGHTLVYLKGQWERQRQQQLQAMDNGTETEMMKQVEDLVVLEDKLFEAQQEMQELQRTRRRTRTVEQRIQIEQLPNTLISLESEIDQLIGELDSEAKALIKLKITKSKLYEAKVGVIEMQKRWDARGSGTRLQAQFRRQMSGKMKHLKNKWASYNHRANDYNTKFTPEIYLPTPTLDEVKAYQMDHAFWSIGLLDHPHEPWAADTDTQQGIQAYLLLTHTEDELRRISREARQAVEWAIQKGQKLQLVYQVFQIATPESNLPQQRTSNYYFAVNYKAASEDPLPNADVLALSLCYTTGMESEVDES</sequence>
<feature type="compositionally biased region" description="Basic residues" evidence="2">
    <location>
        <begin position="10"/>
        <end position="20"/>
    </location>
</feature>
<dbReference type="AlphaFoldDB" id="A0A5B0SJY4"/>
<dbReference type="PANTHER" id="PTHR33096:SF1">
    <property type="entry name" value="CXC1-LIKE CYSTEINE CLUSTER ASSOCIATED WITH KDZ TRANSPOSASES DOMAIN-CONTAINING PROTEIN"/>
    <property type="match status" value="1"/>
</dbReference>